<dbReference type="InterPro" id="IPR006202">
    <property type="entry name" value="Neur_chan_lig-bd"/>
</dbReference>
<dbReference type="AlphaFoldDB" id="A0AAF3FSD8"/>
<feature type="chain" id="PRO_5041769266" evidence="17">
    <location>
        <begin position="17"/>
        <end position="477"/>
    </location>
</feature>
<dbReference type="CDD" id="cd18997">
    <property type="entry name" value="LGIC_ECD_nAChR"/>
    <property type="match status" value="1"/>
</dbReference>
<keyword evidence="11" id="KW-0675">Receptor</keyword>
<feature type="transmembrane region" description="Helical" evidence="17">
    <location>
        <begin position="223"/>
        <end position="242"/>
    </location>
</feature>
<keyword evidence="12" id="KW-0325">Glycoprotein</keyword>
<evidence type="ECO:0000256" key="4">
    <source>
        <dbReference type="ARBA" id="ARBA00022692"/>
    </source>
</evidence>
<dbReference type="InterPro" id="IPR036734">
    <property type="entry name" value="Neur_chan_lig-bd_sf"/>
</dbReference>
<evidence type="ECO:0000256" key="1">
    <source>
        <dbReference type="ARBA" id="ARBA00009237"/>
    </source>
</evidence>
<evidence type="ECO:0000259" key="18">
    <source>
        <dbReference type="Pfam" id="PF02931"/>
    </source>
</evidence>
<dbReference type="PANTHER" id="PTHR18945">
    <property type="entry name" value="NEUROTRANSMITTER GATED ION CHANNEL"/>
    <property type="match status" value="1"/>
</dbReference>
<evidence type="ECO:0000256" key="7">
    <source>
        <dbReference type="ARBA" id="ARBA00023018"/>
    </source>
</evidence>
<dbReference type="FunFam" id="2.70.170.10:FF:000016">
    <property type="entry name" value="Nicotinic acetylcholine receptor subunit"/>
    <property type="match status" value="1"/>
</dbReference>
<reference evidence="21" key="1">
    <citation type="submission" date="2024-02" db="UniProtKB">
        <authorList>
            <consortium name="WormBaseParasite"/>
        </authorList>
    </citation>
    <scope>IDENTIFICATION</scope>
</reference>
<keyword evidence="15 17" id="KW-0407">Ion channel</keyword>
<evidence type="ECO:0000256" key="2">
    <source>
        <dbReference type="ARBA" id="ARBA00022448"/>
    </source>
</evidence>
<evidence type="ECO:0000256" key="10">
    <source>
        <dbReference type="ARBA" id="ARBA00023157"/>
    </source>
</evidence>
<feature type="signal peptide" evidence="17">
    <location>
        <begin position="1"/>
        <end position="16"/>
    </location>
</feature>
<dbReference type="SUPFAM" id="SSF90112">
    <property type="entry name" value="Neurotransmitter-gated ion-channel transmembrane pore"/>
    <property type="match status" value="1"/>
</dbReference>
<dbReference type="PRINTS" id="PR00252">
    <property type="entry name" value="NRIONCHANNEL"/>
</dbReference>
<comment type="subcellular location">
    <subcellularLocation>
        <location evidence="16">Postsynaptic cell membrane</location>
        <topology evidence="16">Multi-pass membrane protein</topology>
    </subcellularLocation>
</comment>
<feature type="transmembrane region" description="Helical" evidence="17">
    <location>
        <begin position="254"/>
        <end position="275"/>
    </location>
</feature>
<dbReference type="InterPro" id="IPR038050">
    <property type="entry name" value="Neuro_actylchol_rec"/>
</dbReference>
<dbReference type="Pfam" id="PF02931">
    <property type="entry name" value="Neur_chan_LBD"/>
    <property type="match status" value="1"/>
</dbReference>
<sequence length="477" mass="55741">MFLPLILFSLCIPIGSSPPEARLINDLLAGYVTEERPVLDSGKPVDVVLGVIMQNIINLNEKEELFEVNAWLKYQWLDENLRWEPEHYENVSDLRFPAGTVWQPDILLYNSVDSTFDSTYKANIVGYADGRMEWLPPGIFKISCKLDVTYFPFDTQLCWFKFGSWTHTAQQVNLQEGKFDFSDFMENGEWIVEKFWANITASEYNNAVYQAVYFYIKLKRRTLYYFFNLIMPCLITMVLNVLGFTLRPESGEKVGLQISVSLAICIFSEMMNAMIPQTSEAVPLLGIFFQSCMVLSVFATFFTVYVQCYHFKIHQNSHRMSFWMRWLLLEWAPWLMRMKVPRRRNDLTSLKSSWQQRKAEKEEDNKTAFTYNEGPLKLMAAMSNTMKDNFDNLVFQVQKADRHKDSVLARRLNVLEKIYNHVKMIREHDDDTNEEKLVESEWRFAALVVDRLGLLTFTAMLMGTIFWIGLKAPYLAA</sequence>
<dbReference type="GO" id="GO:0004888">
    <property type="term" value="F:transmembrane signaling receptor activity"/>
    <property type="evidence" value="ECO:0007669"/>
    <property type="project" value="InterPro"/>
</dbReference>
<accession>A0AAF3FSD8</accession>
<dbReference type="PRINTS" id="PR00254">
    <property type="entry name" value="NICOTINICR"/>
</dbReference>
<dbReference type="Pfam" id="PF02932">
    <property type="entry name" value="Neur_chan_memb"/>
    <property type="match status" value="1"/>
</dbReference>
<evidence type="ECO:0000256" key="3">
    <source>
        <dbReference type="ARBA" id="ARBA00022475"/>
    </source>
</evidence>
<evidence type="ECO:0000256" key="11">
    <source>
        <dbReference type="ARBA" id="ARBA00023170"/>
    </source>
</evidence>
<feature type="transmembrane region" description="Helical" evidence="17">
    <location>
        <begin position="452"/>
        <end position="470"/>
    </location>
</feature>
<evidence type="ECO:0000256" key="9">
    <source>
        <dbReference type="ARBA" id="ARBA00023136"/>
    </source>
</evidence>
<protein>
    <submittedName>
        <fullName evidence="21">Uncharacterized protein</fullName>
    </submittedName>
</protein>
<comment type="similarity">
    <text evidence="1">Belongs to the ligand-gated ion channel (TC 1.A.9) family. Acetylcholine receptor (TC 1.A.9.1) subfamily.</text>
</comment>
<keyword evidence="8 17" id="KW-0406">Ion transport</keyword>
<keyword evidence="14" id="KW-1071">Ligand-gated ion channel</keyword>
<keyword evidence="13" id="KW-0628">Postsynaptic cell membrane</keyword>
<dbReference type="WBParaSite" id="MBELARI_LOCUS9660">
    <property type="protein sequence ID" value="MBELARI_LOCUS9660"/>
    <property type="gene ID" value="MBELARI_LOCUS9660"/>
</dbReference>
<keyword evidence="6 17" id="KW-1133">Transmembrane helix</keyword>
<dbReference type="GO" id="GO:0045211">
    <property type="term" value="C:postsynaptic membrane"/>
    <property type="evidence" value="ECO:0007669"/>
    <property type="project" value="UniProtKB-SubCell"/>
</dbReference>
<keyword evidence="5 17" id="KW-0732">Signal</keyword>
<dbReference type="InterPro" id="IPR018000">
    <property type="entry name" value="Neurotransmitter_ion_chnl_CS"/>
</dbReference>
<evidence type="ECO:0000256" key="6">
    <source>
        <dbReference type="ARBA" id="ARBA00022989"/>
    </source>
</evidence>
<keyword evidence="7" id="KW-0770">Synapse</keyword>
<dbReference type="InterPro" id="IPR006029">
    <property type="entry name" value="Neurotrans-gated_channel_TM"/>
</dbReference>
<feature type="domain" description="Neurotransmitter-gated ion-channel ligand-binding" evidence="18">
    <location>
        <begin position="21"/>
        <end position="222"/>
    </location>
</feature>
<keyword evidence="20" id="KW-1185">Reference proteome</keyword>
<keyword evidence="4 17" id="KW-0812">Transmembrane</keyword>
<proteinExistence type="inferred from homology"/>
<keyword evidence="3" id="KW-1003">Cell membrane</keyword>
<keyword evidence="9 17" id="KW-0472">Membrane</keyword>
<evidence type="ECO:0000256" key="14">
    <source>
        <dbReference type="ARBA" id="ARBA00023286"/>
    </source>
</evidence>
<evidence type="ECO:0000313" key="20">
    <source>
        <dbReference type="Proteomes" id="UP000887575"/>
    </source>
</evidence>
<dbReference type="GO" id="GO:0022848">
    <property type="term" value="F:acetylcholine-gated monoatomic cation-selective channel activity"/>
    <property type="evidence" value="ECO:0007669"/>
    <property type="project" value="InterPro"/>
</dbReference>
<dbReference type="InterPro" id="IPR006201">
    <property type="entry name" value="Neur_channel"/>
</dbReference>
<dbReference type="SUPFAM" id="SSF63712">
    <property type="entry name" value="Nicotinic receptor ligand binding domain-like"/>
    <property type="match status" value="1"/>
</dbReference>
<evidence type="ECO:0000256" key="13">
    <source>
        <dbReference type="ARBA" id="ARBA00023257"/>
    </source>
</evidence>
<evidence type="ECO:0000259" key="19">
    <source>
        <dbReference type="Pfam" id="PF02932"/>
    </source>
</evidence>
<evidence type="ECO:0000256" key="15">
    <source>
        <dbReference type="ARBA" id="ARBA00023303"/>
    </source>
</evidence>
<evidence type="ECO:0000256" key="12">
    <source>
        <dbReference type="ARBA" id="ARBA00023180"/>
    </source>
</evidence>
<dbReference type="Gene3D" id="1.20.58.390">
    <property type="entry name" value="Neurotransmitter-gated ion-channel transmembrane domain"/>
    <property type="match status" value="2"/>
</dbReference>
<evidence type="ECO:0000256" key="5">
    <source>
        <dbReference type="ARBA" id="ARBA00022729"/>
    </source>
</evidence>
<feature type="transmembrane region" description="Helical" evidence="17">
    <location>
        <begin position="287"/>
        <end position="311"/>
    </location>
</feature>
<dbReference type="PROSITE" id="PS00236">
    <property type="entry name" value="NEUROTR_ION_CHANNEL"/>
    <property type="match status" value="1"/>
</dbReference>
<keyword evidence="10" id="KW-1015">Disulfide bond</keyword>
<keyword evidence="2 17" id="KW-0813">Transport</keyword>
<dbReference type="InterPro" id="IPR036719">
    <property type="entry name" value="Neuro-gated_channel_TM_sf"/>
</dbReference>
<dbReference type="CDD" id="cd19051">
    <property type="entry name" value="LGIC_TM_cation"/>
    <property type="match status" value="1"/>
</dbReference>
<evidence type="ECO:0000313" key="21">
    <source>
        <dbReference type="WBParaSite" id="MBELARI_LOCUS9660"/>
    </source>
</evidence>
<evidence type="ECO:0000256" key="16">
    <source>
        <dbReference type="ARBA" id="ARBA00034104"/>
    </source>
</evidence>
<evidence type="ECO:0000256" key="17">
    <source>
        <dbReference type="RuleBase" id="RU000687"/>
    </source>
</evidence>
<evidence type="ECO:0000256" key="8">
    <source>
        <dbReference type="ARBA" id="ARBA00023065"/>
    </source>
</evidence>
<dbReference type="Gene3D" id="2.70.170.10">
    <property type="entry name" value="Neurotransmitter-gated ion-channel ligand-binding domain"/>
    <property type="match status" value="1"/>
</dbReference>
<name>A0AAF3FSD8_9BILA</name>
<organism evidence="20 21">
    <name type="scientific">Mesorhabditis belari</name>
    <dbReference type="NCBI Taxonomy" id="2138241"/>
    <lineage>
        <taxon>Eukaryota</taxon>
        <taxon>Metazoa</taxon>
        <taxon>Ecdysozoa</taxon>
        <taxon>Nematoda</taxon>
        <taxon>Chromadorea</taxon>
        <taxon>Rhabditida</taxon>
        <taxon>Rhabditina</taxon>
        <taxon>Rhabditomorpha</taxon>
        <taxon>Rhabditoidea</taxon>
        <taxon>Rhabditidae</taxon>
        <taxon>Mesorhabditinae</taxon>
        <taxon>Mesorhabditis</taxon>
    </lineage>
</organism>
<dbReference type="NCBIfam" id="TIGR00860">
    <property type="entry name" value="LIC"/>
    <property type="match status" value="1"/>
</dbReference>
<dbReference type="InterPro" id="IPR002394">
    <property type="entry name" value="Nicotinic_acetylcholine_rcpt"/>
</dbReference>
<dbReference type="Proteomes" id="UP000887575">
    <property type="component" value="Unassembled WGS sequence"/>
</dbReference>
<feature type="domain" description="Neurotransmitter-gated ion-channel transmembrane" evidence="19">
    <location>
        <begin position="229"/>
        <end position="465"/>
    </location>
</feature>